<gene>
    <name evidence="14" type="ORF">ACJRO7_026737</name>
</gene>
<evidence type="ECO:0000256" key="7">
    <source>
        <dbReference type="ARBA" id="ARBA00022840"/>
    </source>
</evidence>
<keyword evidence="4" id="KW-0808">Transferase</keyword>
<name>A0ABD3JTX0_EUCGL</name>
<evidence type="ECO:0000256" key="9">
    <source>
        <dbReference type="ARBA" id="ARBA00048329"/>
    </source>
</evidence>
<evidence type="ECO:0000256" key="8">
    <source>
        <dbReference type="ARBA" id="ARBA00047559"/>
    </source>
</evidence>
<comment type="catalytic activity">
    <reaction evidence="8">
        <text>L-threonyl-[protein] + ATP = O-phospho-L-threonyl-[protein] + ADP + H(+)</text>
        <dbReference type="Rhea" id="RHEA:46608"/>
        <dbReference type="Rhea" id="RHEA-COMP:11060"/>
        <dbReference type="Rhea" id="RHEA-COMP:11605"/>
        <dbReference type="ChEBI" id="CHEBI:15378"/>
        <dbReference type="ChEBI" id="CHEBI:30013"/>
        <dbReference type="ChEBI" id="CHEBI:30616"/>
        <dbReference type="ChEBI" id="CHEBI:61977"/>
        <dbReference type="ChEBI" id="CHEBI:456216"/>
        <dbReference type="EC" id="2.7.11.25"/>
    </reaction>
</comment>
<keyword evidence="3 11" id="KW-0723">Serine/threonine-protein kinase</keyword>
<sequence>MEIAGEGIGGLRPPVLTPPPVKLPPVVVDNVSSTWDLLYSLGPQGYEDFPVHPLNIEDLWGGDDGKSSDGSTSQSQDDWHSCVSTSLTDEEHDDDDDVEITLSAGGSFRRRIVQWEKGDYLGCGSYGSVYEGILEDGFFFAIKEVFLLDQGSQGKQSILQLEQEISLLRQFEHKNIVRYLGTQKDDRKLYIFLEYMNKGSLVTMYHKYNLRDSQVSAYTRQIVNGLKYLHDRNVLHRDIKCANILVNSFGCVKLADFGLAKVTKMNDAKSLKGSPFWMAPEVVNLKNGSYGLAADIWSLGCTLLEMLTCRPPYSDLEGMQALFRIGRGEPPPIPDSLSKEARDFILNCLQVNPNDRPTAAQLLDHPFVKKPPISFC</sequence>
<evidence type="ECO:0000256" key="1">
    <source>
        <dbReference type="ARBA" id="ARBA00006529"/>
    </source>
</evidence>
<keyword evidence="6" id="KW-0418">Kinase</keyword>
<evidence type="ECO:0000256" key="4">
    <source>
        <dbReference type="ARBA" id="ARBA00022679"/>
    </source>
</evidence>
<dbReference type="PROSITE" id="PS50011">
    <property type="entry name" value="PROTEIN_KINASE_DOM"/>
    <property type="match status" value="1"/>
</dbReference>
<dbReference type="PRINTS" id="PR00109">
    <property type="entry name" value="TYRKINASE"/>
</dbReference>
<keyword evidence="5 10" id="KW-0547">Nucleotide-binding</keyword>
<evidence type="ECO:0000256" key="5">
    <source>
        <dbReference type="ARBA" id="ARBA00022741"/>
    </source>
</evidence>
<dbReference type="EC" id="2.7.11.25" evidence="2"/>
<feature type="region of interest" description="Disordered" evidence="12">
    <location>
        <begin position="60"/>
        <end position="82"/>
    </location>
</feature>
<comment type="caution">
    <text evidence="14">The sequence shown here is derived from an EMBL/GenBank/DDBJ whole genome shotgun (WGS) entry which is preliminary data.</text>
</comment>
<evidence type="ECO:0000256" key="2">
    <source>
        <dbReference type="ARBA" id="ARBA00012406"/>
    </source>
</evidence>
<dbReference type="PROSITE" id="PS00108">
    <property type="entry name" value="PROTEIN_KINASE_ST"/>
    <property type="match status" value="1"/>
</dbReference>
<evidence type="ECO:0000259" key="13">
    <source>
        <dbReference type="PROSITE" id="PS50011"/>
    </source>
</evidence>
<dbReference type="InterPro" id="IPR000719">
    <property type="entry name" value="Prot_kinase_dom"/>
</dbReference>
<comment type="similarity">
    <text evidence="1">Belongs to the protein kinase superfamily. STE Ser/Thr protein kinase family. MAP kinase kinase kinase subfamily.</text>
</comment>
<feature type="domain" description="Protein kinase" evidence="13">
    <location>
        <begin position="115"/>
        <end position="368"/>
    </location>
</feature>
<dbReference type="InterPro" id="IPR017441">
    <property type="entry name" value="Protein_kinase_ATP_BS"/>
</dbReference>
<dbReference type="SMART" id="SM00220">
    <property type="entry name" value="S_TKc"/>
    <property type="match status" value="1"/>
</dbReference>
<evidence type="ECO:0000313" key="15">
    <source>
        <dbReference type="Proteomes" id="UP001634007"/>
    </source>
</evidence>
<dbReference type="Pfam" id="PF00069">
    <property type="entry name" value="Pkinase"/>
    <property type="match status" value="1"/>
</dbReference>
<evidence type="ECO:0000256" key="10">
    <source>
        <dbReference type="PROSITE-ProRule" id="PRU10141"/>
    </source>
</evidence>
<evidence type="ECO:0000256" key="11">
    <source>
        <dbReference type="RuleBase" id="RU000304"/>
    </source>
</evidence>
<proteinExistence type="inferred from homology"/>
<dbReference type="PANTHER" id="PTHR48016:SF29">
    <property type="entry name" value="MITOGEN-ACTIVATED PROTEIN KINASE KINASE KINASE 1-RELATED"/>
    <property type="match status" value="1"/>
</dbReference>
<dbReference type="InterPro" id="IPR011009">
    <property type="entry name" value="Kinase-like_dom_sf"/>
</dbReference>
<evidence type="ECO:0000256" key="12">
    <source>
        <dbReference type="SAM" id="MobiDB-lite"/>
    </source>
</evidence>
<comment type="catalytic activity">
    <reaction evidence="9">
        <text>L-seryl-[protein] + ATP = O-phospho-L-seryl-[protein] + ADP + H(+)</text>
        <dbReference type="Rhea" id="RHEA:17989"/>
        <dbReference type="Rhea" id="RHEA-COMP:9863"/>
        <dbReference type="Rhea" id="RHEA-COMP:11604"/>
        <dbReference type="ChEBI" id="CHEBI:15378"/>
        <dbReference type="ChEBI" id="CHEBI:29999"/>
        <dbReference type="ChEBI" id="CHEBI:30616"/>
        <dbReference type="ChEBI" id="CHEBI:83421"/>
        <dbReference type="ChEBI" id="CHEBI:456216"/>
        <dbReference type="EC" id="2.7.11.25"/>
    </reaction>
</comment>
<dbReference type="EMBL" id="JBJKBG010000007">
    <property type="protein sequence ID" value="KAL3729653.1"/>
    <property type="molecule type" value="Genomic_DNA"/>
</dbReference>
<accession>A0ABD3JTX0</accession>
<dbReference type="GO" id="GO:0005524">
    <property type="term" value="F:ATP binding"/>
    <property type="evidence" value="ECO:0007669"/>
    <property type="project" value="UniProtKB-UniRule"/>
</dbReference>
<dbReference type="GO" id="GO:1902065">
    <property type="term" value="P:response to L-glutamate"/>
    <property type="evidence" value="ECO:0007669"/>
    <property type="project" value="UniProtKB-ARBA"/>
</dbReference>
<dbReference type="InterPro" id="IPR050538">
    <property type="entry name" value="MAP_kinase_kinase_kinase"/>
</dbReference>
<dbReference type="PANTHER" id="PTHR48016">
    <property type="entry name" value="MAP KINASE KINASE KINASE SSK2-RELATED-RELATED"/>
    <property type="match status" value="1"/>
</dbReference>
<dbReference type="PROSITE" id="PS00107">
    <property type="entry name" value="PROTEIN_KINASE_ATP"/>
    <property type="match status" value="1"/>
</dbReference>
<keyword evidence="15" id="KW-1185">Reference proteome</keyword>
<dbReference type="InterPro" id="IPR008271">
    <property type="entry name" value="Ser/Thr_kinase_AS"/>
</dbReference>
<protein>
    <recommendedName>
        <fullName evidence="2">mitogen-activated protein kinase kinase kinase</fullName>
        <ecNumber evidence="2">2.7.11.25</ecNumber>
    </recommendedName>
</protein>
<evidence type="ECO:0000313" key="14">
    <source>
        <dbReference type="EMBL" id="KAL3729653.1"/>
    </source>
</evidence>
<feature type="region of interest" description="Disordered" evidence="12">
    <location>
        <begin position="1"/>
        <end position="20"/>
    </location>
</feature>
<dbReference type="Proteomes" id="UP001634007">
    <property type="component" value="Unassembled WGS sequence"/>
</dbReference>
<dbReference type="SUPFAM" id="SSF56112">
    <property type="entry name" value="Protein kinase-like (PK-like)"/>
    <property type="match status" value="1"/>
</dbReference>
<dbReference type="InterPro" id="IPR001245">
    <property type="entry name" value="Ser-Thr/Tyr_kinase_cat_dom"/>
</dbReference>
<dbReference type="Gene3D" id="1.10.510.10">
    <property type="entry name" value="Transferase(Phosphotransferase) domain 1"/>
    <property type="match status" value="1"/>
</dbReference>
<feature type="binding site" evidence="10">
    <location>
        <position position="143"/>
    </location>
    <ligand>
        <name>ATP</name>
        <dbReference type="ChEBI" id="CHEBI:30616"/>
    </ligand>
</feature>
<dbReference type="AlphaFoldDB" id="A0ABD3JTX0"/>
<evidence type="ECO:0000256" key="6">
    <source>
        <dbReference type="ARBA" id="ARBA00022777"/>
    </source>
</evidence>
<feature type="compositionally biased region" description="Gly residues" evidence="12">
    <location>
        <begin position="1"/>
        <end position="10"/>
    </location>
</feature>
<evidence type="ECO:0000256" key="3">
    <source>
        <dbReference type="ARBA" id="ARBA00022527"/>
    </source>
</evidence>
<reference evidence="14 15" key="1">
    <citation type="submission" date="2024-11" db="EMBL/GenBank/DDBJ databases">
        <title>Chromosome-level genome assembly of Eucalyptus globulus Labill. provides insights into its genome evolution.</title>
        <authorList>
            <person name="Li X."/>
        </authorList>
    </citation>
    <scope>NUCLEOTIDE SEQUENCE [LARGE SCALE GENOMIC DNA]</scope>
    <source>
        <strain evidence="14">CL2024</strain>
        <tissue evidence="14">Fresh tender leaves</tissue>
    </source>
</reference>
<dbReference type="FunFam" id="1.10.510.10:FF:000359">
    <property type="entry name" value="Mitogen-activated protein kinase 1, putative, expressed"/>
    <property type="match status" value="1"/>
</dbReference>
<dbReference type="GO" id="GO:0004709">
    <property type="term" value="F:MAP kinase kinase kinase activity"/>
    <property type="evidence" value="ECO:0007669"/>
    <property type="project" value="UniProtKB-EC"/>
</dbReference>
<keyword evidence="7 10" id="KW-0067">ATP-binding</keyword>
<organism evidence="14 15">
    <name type="scientific">Eucalyptus globulus</name>
    <name type="common">Tasmanian blue gum</name>
    <dbReference type="NCBI Taxonomy" id="34317"/>
    <lineage>
        <taxon>Eukaryota</taxon>
        <taxon>Viridiplantae</taxon>
        <taxon>Streptophyta</taxon>
        <taxon>Embryophyta</taxon>
        <taxon>Tracheophyta</taxon>
        <taxon>Spermatophyta</taxon>
        <taxon>Magnoliopsida</taxon>
        <taxon>eudicotyledons</taxon>
        <taxon>Gunneridae</taxon>
        <taxon>Pentapetalae</taxon>
        <taxon>rosids</taxon>
        <taxon>malvids</taxon>
        <taxon>Myrtales</taxon>
        <taxon>Myrtaceae</taxon>
        <taxon>Myrtoideae</taxon>
        <taxon>Eucalypteae</taxon>
        <taxon>Eucalyptus</taxon>
    </lineage>
</organism>